<keyword evidence="2" id="KW-0812">Transmembrane</keyword>
<feature type="compositionally biased region" description="Basic and acidic residues" evidence="1">
    <location>
        <begin position="38"/>
        <end position="60"/>
    </location>
</feature>
<dbReference type="AlphaFoldDB" id="A0A4Q9KGC7"/>
<keyword evidence="2" id="KW-1133">Transmembrane helix</keyword>
<feature type="transmembrane region" description="Helical" evidence="2">
    <location>
        <begin position="74"/>
        <end position="95"/>
    </location>
</feature>
<dbReference type="RefSeq" id="WP_131167627.1">
    <property type="nucleotide sequence ID" value="NZ_SDMQ01000004.1"/>
</dbReference>
<dbReference type="OrthoDB" id="3294467at2"/>
<feature type="region of interest" description="Disordered" evidence="1">
    <location>
        <begin position="112"/>
        <end position="139"/>
    </location>
</feature>
<evidence type="ECO:0000256" key="2">
    <source>
        <dbReference type="SAM" id="Phobius"/>
    </source>
</evidence>
<comment type="caution">
    <text evidence="3">The sequence shown here is derived from an EMBL/GenBank/DDBJ whole genome shotgun (WGS) entry which is preliminary data.</text>
</comment>
<protein>
    <submittedName>
        <fullName evidence="3">Uncharacterized protein</fullName>
    </submittedName>
</protein>
<evidence type="ECO:0000313" key="4">
    <source>
        <dbReference type="Proteomes" id="UP000292373"/>
    </source>
</evidence>
<feature type="compositionally biased region" description="Polar residues" evidence="1">
    <location>
        <begin position="128"/>
        <end position="138"/>
    </location>
</feature>
<evidence type="ECO:0000256" key="1">
    <source>
        <dbReference type="SAM" id="MobiDB-lite"/>
    </source>
</evidence>
<accession>A0A4Q9KGC7</accession>
<reference evidence="3 4" key="1">
    <citation type="submission" date="2019-01" db="EMBL/GenBank/DDBJ databases">
        <title>Lactibacter flavus gen. nov., sp. nov., a novel bacterium of the family Propionibacteriaceae isolated from raw milk and dairy products.</title>
        <authorList>
            <person name="Huptas C."/>
            <person name="Wenning M."/>
            <person name="Breitenwieser F."/>
            <person name="Doll E."/>
            <person name="Von Neubeck M."/>
            <person name="Busse H.-J."/>
            <person name="Scherer S."/>
        </authorList>
    </citation>
    <scope>NUCLEOTIDE SEQUENCE [LARGE SCALE GENOMIC DNA]</scope>
    <source>
        <strain evidence="3 4">KCTC 33808</strain>
    </source>
</reference>
<feature type="region of interest" description="Disordered" evidence="1">
    <location>
        <begin position="28"/>
        <end position="67"/>
    </location>
</feature>
<keyword evidence="4" id="KW-1185">Reference proteome</keyword>
<dbReference type="EMBL" id="SDMQ01000004">
    <property type="protein sequence ID" value="TBT85978.1"/>
    <property type="molecule type" value="Genomic_DNA"/>
</dbReference>
<sequence length="410" mass="42953">MTDHDRADSPDRAERAFRRAFREHADDRDFAPIELTDLEGKPSADLEGKPSADLEGKPSADEPGALGARRRGTWVGVAAASVALVLAVPVIGIWFSNRDTISATAGAPAAAGGAQDSRIESFPEPAAQPSTATLSGATEAQAPAGLRWESMLDVAVLVPDAWGHDFAPGPDWCAADGYQRPDAPFVDRNPSARATMAIACPEPMPDALRQTHLTWRPAATTDVDRTQDLGDGWLAVSRRVSSALLTVEVPATDQQLADDILATAQVVEVDPRGCPVRLGDVTLGAPVAQTTATDSVVACQYADLPGDGPNLAGSVAFTGADAHAILGGLGEPVTASEPPQACTPTRDELTLRINGGEAVLRLPFDGCRPPLFDDGHARYRPSRATCAGVLTGPLWQGLYPNEELASACHP</sequence>
<keyword evidence="2" id="KW-0472">Membrane</keyword>
<gene>
    <name evidence="3" type="ORF">ET989_05905</name>
</gene>
<dbReference type="Proteomes" id="UP000292373">
    <property type="component" value="Unassembled WGS sequence"/>
</dbReference>
<evidence type="ECO:0000313" key="3">
    <source>
        <dbReference type="EMBL" id="TBT85978.1"/>
    </source>
</evidence>
<proteinExistence type="predicted"/>
<organism evidence="3 4">
    <name type="scientific">Propioniciclava sinopodophylli</name>
    <dbReference type="NCBI Taxonomy" id="1837344"/>
    <lineage>
        <taxon>Bacteria</taxon>
        <taxon>Bacillati</taxon>
        <taxon>Actinomycetota</taxon>
        <taxon>Actinomycetes</taxon>
        <taxon>Propionibacteriales</taxon>
        <taxon>Propionibacteriaceae</taxon>
        <taxon>Propioniciclava</taxon>
    </lineage>
</organism>
<name>A0A4Q9KGC7_9ACTN</name>